<keyword evidence="5 11" id="KW-0547">Nucleotide-binding</keyword>
<feature type="binding site" evidence="12">
    <location>
        <position position="31"/>
    </location>
    <ligand>
        <name>Mg(2+)</name>
        <dbReference type="ChEBI" id="CHEBI:18420"/>
    </ligand>
</feature>
<dbReference type="GO" id="GO:0005794">
    <property type="term" value="C:Golgi apparatus"/>
    <property type="evidence" value="ECO:0007669"/>
    <property type="project" value="UniProtKB-SubCell"/>
</dbReference>
<evidence type="ECO:0000256" key="6">
    <source>
        <dbReference type="ARBA" id="ARBA00022892"/>
    </source>
</evidence>
<sequence length="136" mass="15741">MWIFMLGLDAACKTTILYKVNLGPSVTTIPTVGFHTESVTNKEFNTWDVGVNGRDKAKTLWRLYYCWTLIFLVDCAHQDHMEAARQELHHIINDQEVRDAIILDFANKQDLPDATNPLQIQEKLVLMGILHRNWFV</sequence>
<dbReference type="Pfam" id="PF00025">
    <property type="entry name" value="Arf"/>
    <property type="match status" value="1"/>
</dbReference>
<evidence type="ECO:0000256" key="3">
    <source>
        <dbReference type="ARBA" id="ARBA00022448"/>
    </source>
</evidence>
<dbReference type="KEGG" id="hgl:101701143"/>
<evidence type="ECO:0000256" key="2">
    <source>
        <dbReference type="ARBA" id="ARBA00010290"/>
    </source>
</evidence>
<dbReference type="AlphaFoldDB" id="A0AAX6QZC6"/>
<proteinExistence type="inferred from homology"/>
<keyword evidence="12" id="KW-0460">Magnesium</keyword>
<keyword evidence="13" id="KW-1185">Reference proteome</keyword>
<dbReference type="GO" id="GO:0015031">
    <property type="term" value="P:protein transport"/>
    <property type="evidence" value="ECO:0007669"/>
    <property type="project" value="UniProtKB-KW"/>
</dbReference>
<keyword evidence="4" id="KW-0519">Myristate</keyword>
<evidence type="ECO:0000256" key="12">
    <source>
        <dbReference type="PIRSR" id="PIRSR606689-2"/>
    </source>
</evidence>
<evidence type="ECO:0000256" key="5">
    <source>
        <dbReference type="ARBA" id="ARBA00022741"/>
    </source>
</evidence>
<evidence type="ECO:0000256" key="7">
    <source>
        <dbReference type="ARBA" id="ARBA00022927"/>
    </source>
</evidence>
<evidence type="ECO:0000256" key="9">
    <source>
        <dbReference type="ARBA" id="ARBA00023134"/>
    </source>
</evidence>
<evidence type="ECO:0000256" key="10">
    <source>
        <dbReference type="ARBA" id="ARBA00023288"/>
    </source>
</evidence>
<evidence type="ECO:0000313" key="13">
    <source>
        <dbReference type="Proteomes" id="UP000694906"/>
    </source>
</evidence>
<dbReference type="SUPFAM" id="SSF52540">
    <property type="entry name" value="P-loop containing nucleoside triphosphate hydrolases"/>
    <property type="match status" value="1"/>
</dbReference>
<keyword evidence="10" id="KW-0449">Lipoprotein</keyword>
<protein>
    <submittedName>
        <fullName evidence="14">ADP-ribosylation factor 6-like</fullName>
    </submittedName>
</protein>
<evidence type="ECO:0000256" key="8">
    <source>
        <dbReference type="ARBA" id="ARBA00023034"/>
    </source>
</evidence>
<evidence type="ECO:0000256" key="1">
    <source>
        <dbReference type="ARBA" id="ARBA00004555"/>
    </source>
</evidence>
<feature type="binding site" evidence="11">
    <location>
        <begin position="7"/>
        <end position="14"/>
    </location>
    <ligand>
        <name>GTP</name>
        <dbReference type="ChEBI" id="CHEBI:37565"/>
    </ligand>
</feature>
<gene>
    <name evidence="14" type="primary">LOC101701143</name>
</gene>
<keyword evidence="9 11" id="KW-0342">GTP-binding</keyword>
<dbReference type="PROSITE" id="PS51417">
    <property type="entry name" value="ARF"/>
    <property type="match status" value="1"/>
</dbReference>
<dbReference type="GO" id="GO:0003924">
    <property type="term" value="F:GTPase activity"/>
    <property type="evidence" value="ECO:0007669"/>
    <property type="project" value="InterPro"/>
</dbReference>
<dbReference type="Gene3D" id="3.40.50.300">
    <property type="entry name" value="P-loop containing nucleotide triphosphate hydrolases"/>
    <property type="match status" value="1"/>
</dbReference>
<dbReference type="InterPro" id="IPR006689">
    <property type="entry name" value="Small_GTPase_ARF/SAR"/>
</dbReference>
<dbReference type="GO" id="GO:0046872">
    <property type="term" value="F:metal ion binding"/>
    <property type="evidence" value="ECO:0007669"/>
    <property type="project" value="UniProtKB-KW"/>
</dbReference>
<dbReference type="Proteomes" id="UP000694906">
    <property type="component" value="Unplaced"/>
</dbReference>
<evidence type="ECO:0000256" key="11">
    <source>
        <dbReference type="PIRSR" id="PIRSR606689-1"/>
    </source>
</evidence>
<dbReference type="InterPro" id="IPR027417">
    <property type="entry name" value="P-loop_NTPase"/>
</dbReference>
<accession>A0AAX6QZC6</accession>
<dbReference type="InterPro" id="IPR024156">
    <property type="entry name" value="Small_GTPase_ARF"/>
</dbReference>
<dbReference type="PANTHER" id="PTHR11711">
    <property type="entry name" value="ADP RIBOSYLATION FACTOR-RELATED"/>
    <property type="match status" value="1"/>
</dbReference>
<dbReference type="GO" id="GO:0016192">
    <property type="term" value="P:vesicle-mediated transport"/>
    <property type="evidence" value="ECO:0007669"/>
    <property type="project" value="UniProtKB-KW"/>
</dbReference>
<feature type="binding site" evidence="11">
    <location>
        <position position="53"/>
    </location>
    <ligand>
        <name>GTP</name>
        <dbReference type="ChEBI" id="CHEBI:37565"/>
    </ligand>
</feature>
<comment type="similarity">
    <text evidence="2">Belongs to the small GTPase superfamily. Arf family.</text>
</comment>
<keyword evidence="8" id="KW-0333">Golgi apparatus</keyword>
<dbReference type="FunFam" id="3.40.50.300:FF:003500">
    <property type="entry name" value="ADP-ribosylation factor 1"/>
    <property type="match status" value="1"/>
</dbReference>
<keyword evidence="7" id="KW-0653">Protein transport</keyword>
<reference evidence="14" key="1">
    <citation type="submission" date="2025-08" db="UniProtKB">
        <authorList>
            <consortium name="RefSeq"/>
        </authorList>
    </citation>
    <scope>IDENTIFICATION</scope>
</reference>
<keyword evidence="6" id="KW-0931">ER-Golgi transport</keyword>
<dbReference type="RefSeq" id="XP_012930205.1">
    <property type="nucleotide sequence ID" value="XM_013074751.2"/>
</dbReference>
<dbReference type="GO" id="GO:0005525">
    <property type="term" value="F:GTP binding"/>
    <property type="evidence" value="ECO:0007669"/>
    <property type="project" value="UniProtKB-KW"/>
</dbReference>
<feature type="binding site" evidence="11">
    <location>
        <begin position="107"/>
        <end position="110"/>
    </location>
    <ligand>
        <name>GTP</name>
        <dbReference type="ChEBI" id="CHEBI:37565"/>
    </ligand>
</feature>
<feature type="binding site" evidence="12">
    <location>
        <position position="14"/>
    </location>
    <ligand>
        <name>Mg(2+)</name>
        <dbReference type="ChEBI" id="CHEBI:18420"/>
    </ligand>
</feature>
<dbReference type="SMART" id="SM00177">
    <property type="entry name" value="ARF"/>
    <property type="match status" value="1"/>
</dbReference>
<keyword evidence="12" id="KW-0479">Metal-binding</keyword>
<comment type="subcellular location">
    <subcellularLocation>
        <location evidence="1">Golgi apparatus</location>
    </subcellularLocation>
</comment>
<dbReference type="GeneID" id="101701143"/>
<evidence type="ECO:0000313" key="14">
    <source>
        <dbReference type="RefSeq" id="XP_012930205.1"/>
    </source>
</evidence>
<organism evidence="13 14">
    <name type="scientific">Heterocephalus glaber</name>
    <name type="common">Naked mole rat</name>
    <dbReference type="NCBI Taxonomy" id="10181"/>
    <lineage>
        <taxon>Eukaryota</taxon>
        <taxon>Metazoa</taxon>
        <taxon>Chordata</taxon>
        <taxon>Craniata</taxon>
        <taxon>Vertebrata</taxon>
        <taxon>Euteleostomi</taxon>
        <taxon>Mammalia</taxon>
        <taxon>Eutheria</taxon>
        <taxon>Euarchontoglires</taxon>
        <taxon>Glires</taxon>
        <taxon>Rodentia</taxon>
        <taxon>Hystricomorpha</taxon>
        <taxon>Bathyergidae</taxon>
        <taxon>Heterocephalus</taxon>
    </lineage>
</organism>
<keyword evidence="3" id="KW-0813">Transport</keyword>
<evidence type="ECO:0000256" key="4">
    <source>
        <dbReference type="ARBA" id="ARBA00022707"/>
    </source>
</evidence>
<name>A0AAX6QZC6_HETGA</name>